<reference evidence="2" key="1">
    <citation type="journal article" date="2019" name="Nat. Commun.">
        <title>The genome of broomcorn millet.</title>
        <authorList>
            <person name="Zou C."/>
            <person name="Miki D."/>
            <person name="Li D."/>
            <person name="Tang Q."/>
            <person name="Xiao L."/>
            <person name="Rajput S."/>
            <person name="Deng P."/>
            <person name="Jia W."/>
            <person name="Huang R."/>
            <person name="Zhang M."/>
            <person name="Sun Y."/>
            <person name="Hu J."/>
            <person name="Fu X."/>
            <person name="Schnable P.S."/>
            <person name="Li F."/>
            <person name="Zhang H."/>
            <person name="Feng B."/>
            <person name="Zhu X."/>
            <person name="Liu R."/>
            <person name="Schnable J.C."/>
            <person name="Zhu J.-K."/>
            <person name="Zhang H."/>
        </authorList>
    </citation>
    <scope>NUCLEOTIDE SEQUENCE [LARGE SCALE GENOMIC DNA]</scope>
</reference>
<dbReference type="AlphaFoldDB" id="A0A3L6T0V3"/>
<proteinExistence type="predicted"/>
<evidence type="ECO:0000313" key="1">
    <source>
        <dbReference type="EMBL" id="RLN30369.1"/>
    </source>
</evidence>
<accession>A0A3L6T0V3</accession>
<dbReference type="OrthoDB" id="10551127at2759"/>
<protein>
    <submittedName>
        <fullName evidence="1">Uncharacterized protein</fullName>
    </submittedName>
</protein>
<name>A0A3L6T0V3_PANMI</name>
<evidence type="ECO:0000313" key="2">
    <source>
        <dbReference type="Proteomes" id="UP000275267"/>
    </source>
</evidence>
<sequence>MAPILSLPKESLDRIRKAVALAVVSIWQVDDSSGSKVSFRSGFVFDCENNACIVLTLKKDLDRSRKLFVQFENGKCFEGLTTFGDEKSNLVAIEVIGLGFEPKKVILSEHNADQCDEVVHMGIFDEENLKLNFSSGSVWNAFENLIYF</sequence>
<organism evidence="1 2">
    <name type="scientific">Panicum miliaceum</name>
    <name type="common">Proso millet</name>
    <name type="synonym">Broomcorn millet</name>
    <dbReference type="NCBI Taxonomy" id="4540"/>
    <lineage>
        <taxon>Eukaryota</taxon>
        <taxon>Viridiplantae</taxon>
        <taxon>Streptophyta</taxon>
        <taxon>Embryophyta</taxon>
        <taxon>Tracheophyta</taxon>
        <taxon>Spermatophyta</taxon>
        <taxon>Magnoliopsida</taxon>
        <taxon>Liliopsida</taxon>
        <taxon>Poales</taxon>
        <taxon>Poaceae</taxon>
        <taxon>PACMAD clade</taxon>
        <taxon>Panicoideae</taxon>
        <taxon>Panicodae</taxon>
        <taxon>Paniceae</taxon>
        <taxon>Panicinae</taxon>
        <taxon>Panicum</taxon>
        <taxon>Panicum sect. Panicum</taxon>
    </lineage>
</organism>
<comment type="caution">
    <text evidence="1">The sequence shown here is derived from an EMBL/GenBank/DDBJ whole genome shotgun (WGS) entry which is preliminary data.</text>
</comment>
<dbReference type="EMBL" id="PQIB02000003">
    <property type="protein sequence ID" value="RLN30369.1"/>
    <property type="molecule type" value="Genomic_DNA"/>
</dbReference>
<dbReference type="Proteomes" id="UP000275267">
    <property type="component" value="Unassembled WGS sequence"/>
</dbReference>
<gene>
    <name evidence="1" type="ORF">C2845_PM05G05220</name>
</gene>
<keyword evidence="2" id="KW-1185">Reference proteome</keyword>